<dbReference type="OrthoDB" id="6516446at2759"/>
<keyword evidence="2" id="KW-1185">Reference proteome</keyword>
<comment type="caution">
    <text evidence="1">The sequence shown here is derived from an EMBL/GenBank/DDBJ whole genome shotgun (WGS) entry which is preliminary data.</text>
</comment>
<feature type="non-terminal residue" evidence="1">
    <location>
        <position position="91"/>
    </location>
</feature>
<gene>
    <name evidence="1" type="ORF">BLA29_013466</name>
</gene>
<proteinExistence type="predicted"/>
<reference evidence="1 2" key="1">
    <citation type="submission" date="2017-03" db="EMBL/GenBank/DDBJ databases">
        <title>Genome Survey of Euroglyphus maynei.</title>
        <authorList>
            <person name="Arlian L.G."/>
            <person name="Morgan M.S."/>
            <person name="Rider S.D."/>
        </authorList>
    </citation>
    <scope>NUCLEOTIDE SEQUENCE [LARGE SCALE GENOMIC DNA]</scope>
    <source>
        <strain evidence="1">Arlian Lab</strain>
        <tissue evidence="1">Whole body</tissue>
    </source>
</reference>
<evidence type="ECO:0000313" key="2">
    <source>
        <dbReference type="Proteomes" id="UP000194236"/>
    </source>
</evidence>
<dbReference type="AlphaFoldDB" id="A0A1Y3BNW0"/>
<protein>
    <submittedName>
        <fullName evidence="1">Uncharacterized protein</fullName>
    </submittedName>
</protein>
<accession>A0A1Y3BNW0</accession>
<name>A0A1Y3BNW0_EURMA</name>
<organism evidence="1 2">
    <name type="scientific">Euroglyphus maynei</name>
    <name type="common">Mayne's house dust mite</name>
    <dbReference type="NCBI Taxonomy" id="6958"/>
    <lineage>
        <taxon>Eukaryota</taxon>
        <taxon>Metazoa</taxon>
        <taxon>Ecdysozoa</taxon>
        <taxon>Arthropoda</taxon>
        <taxon>Chelicerata</taxon>
        <taxon>Arachnida</taxon>
        <taxon>Acari</taxon>
        <taxon>Acariformes</taxon>
        <taxon>Sarcoptiformes</taxon>
        <taxon>Astigmata</taxon>
        <taxon>Psoroptidia</taxon>
        <taxon>Analgoidea</taxon>
        <taxon>Pyroglyphidae</taxon>
        <taxon>Pyroglyphinae</taxon>
        <taxon>Euroglyphus</taxon>
    </lineage>
</organism>
<dbReference type="Proteomes" id="UP000194236">
    <property type="component" value="Unassembled WGS sequence"/>
</dbReference>
<dbReference type="EMBL" id="MUJZ01007423">
    <property type="protein sequence ID" value="OTF82651.1"/>
    <property type="molecule type" value="Genomic_DNA"/>
</dbReference>
<sequence length="91" mass="10698">MKNNLTGGNAVGIERLTFLNHTHCECKPINYMPRSVQIRPPLRLMSSDGQQQGHHHHHRHHNHHHKCKHVIKCPEPFIQRFRGTDQRCICD</sequence>
<evidence type="ECO:0000313" key="1">
    <source>
        <dbReference type="EMBL" id="OTF82651.1"/>
    </source>
</evidence>